<proteinExistence type="predicted"/>
<dbReference type="AlphaFoldDB" id="A0A0C2J8Q1"/>
<keyword evidence="3" id="KW-1185">Reference proteome</keyword>
<comment type="caution">
    <text evidence="2">The sequence shown here is derived from an EMBL/GenBank/DDBJ whole genome shotgun (WGS) entry which is preliminary data.</text>
</comment>
<gene>
    <name evidence="2" type="ORF">RF11_07010</name>
</gene>
<feature type="region of interest" description="Disordered" evidence="1">
    <location>
        <begin position="300"/>
        <end position="319"/>
    </location>
</feature>
<evidence type="ECO:0000313" key="3">
    <source>
        <dbReference type="Proteomes" id="UP000031668"/>
    </source>
</evidence>
<sequence length="319" mass="36262">MTVSYDSSQNGLTESIEFSVRLHKRARPIVKYWVSLNSTHDERAINLKWAEQGIDLQVDISSSATPGSKLLPNLNFGNYLEFDPVYDVPKEKFNCACVHQDGIPSVLTLTSHRYRFPYPQPLVLMTFEVFNQVPGDLPYAKQIQMDGWRSSCAGKHASKSPPATRLVVLDSMNKFKLRVGMRNVIGLHDTIWEIFEFSDFEQVNVPQQRAFDISNLVAVGYSRLNLSEIHKKNVIVLVDFSRQSVDCNMEAARLIFNAVVFNGQVVTKESYELPRLSKKTHFVRTMPLTSQELKRCLITESPPTRTETPADPANSAMRY</sequence>
<accession>A0A0C2J8Q1</accession>
<evidence type="ECO:0000313" key="2">
    <source>
        <dbReference type="EMBL" id="KII65493.1"/>
    </source>
</evidence>
<protein>
    <submittedName>
        <fullName evidence="2">Uncharacterized protein</fullName>
    </submittedName>
</protein>
<reference evidence="2 3" key="1">
    <citation type="journal article" date="2014" name="Genome Biol. Evol.">
        <title>The genome of the myxosporean Thelohanellus kitauei shows adaptations to nutrient acquisition within its fish host.</title>
        <authorList>
            <person name="Yang Y."/>
            <person name="Xiong J."/>
            <person name="Zhou Z."/>
            <person name="Huo F."/>
            <person name="Miao W."/>
            <person name="Ran C."/>
            <person name="Liu Y."/>
            <person name="Zhang J."/>
            <person name="Feng J."/>
            <person name="Wang M."/>
            <person name="Wang M."/>
            <person name="Wang L."/>
            <person name="Yao B."/>
        </authorList>
    </citation>
    <scope>NUCLEOTIDE SEQUENCE [LARGE SCALE GENOMIC DNA]</scope>
    <source>
        <strain evidence="2">Wuqing</strain>
    </source>
</reference>
<organism evidence="2 3">
    <name type="scientific">Thelohanellus kitauei</name>
    <name type="common">Myxosporean</name>
    <dbReference type="NCBI Taxonomy" id="669202"/>
    <lineage>
        <taxon>Eukaryota</taxon>
        <taxon>Metazoa</taxon>
        <taxon>Cnidaria</taxon>
        <taxon>Myxozoa</taxon>
        <taxon>Myxosporea</taxon>
        <taxon>Bivalvulida</taxon>
        <taxon>Platysporina</taxon>
        <taxon>Myxobolidae</taxon>
        <taxon>Thelohanellus</taxon>
    </lineage>
</organism>
<dbReference type="Proteomes" id="UP000031668">
    <property type="component" value="Unassembled WGS sequence"/>
</dbReference>
<name>A0A0C2J8Q1_THEKT</name>
<evidence type="ECO:0000256" key="1">
    <source>
        <dbReference type="SAM" id="MobiDB-lite"/>
    </source>
</evidence>
<dbReference type="EMBL" id="JWZT01003808">
    <property type="protein sequence ID" value="KII65493.1"/>
    <property type="molecule type" value="Genomic_DNA"/>
</dbReference>